<reference evidence="1 2" key="1">
    <citation type="submission" date="2020-08" db="EMBL/GenBank/DDBJ databases">
        <title>Genomic Encyclopedia of Type Strains, Phase IV (KMG-IV): sequencing the most valuable type-strain genomes for metagenomic binning, comparative biology and taxonomic classification.</title>
        <authorList>
            <person name="Goeker M."/>
        </authorList>
    </citation>
    <scope>NUCLEOTIDE SEQUENCE [LARGE SCALE GENOMIC DNA]</scope>
    <source>
        <strain evidence="1 2">DSM 102235</strain>
    </source>
</reference>
<dbReference type="EMBL" id="JACIEJ010000031">
    <property type="protein sequence ID" value="MBB3988573.1"/>
    <property type="molecule type" value="Genomic_DNA"/>
</dbReference>
<keyword evidence="2" id="KW-1185">Reference proteome</keyword>
<evidence type="ECO:0000313" key="2">
    <source>
        <dbReference type="Proteomes" id="UP000541426"/>
    </source>
</evidence>
<protein>
    <submittedName>
        <fullName evidence="1">Uncharacterized protein</fullName>
    </submittedName>
</protein>
<evidence type="ECO:0000313" key="1">
    <source>
        <dbReference type="EMBL" id="MBB3988573.1"/>
    </source>
</evidence>
<proteinExistence type="predicted"/>
<dbReference type="RefSeq" id="WP_183970502.1">
    <property type="nucleotide sequence ID" value="NZ_BAABBZ010000045.1"/>
</dbReference>
<accession>A0A7W6DYL2</accession>
<name>A0A7W6DYL2_9RHOB</name>
<organism evidence="1 2">
    <name type="scientific">Sagittula marina</name>
    <dbReference type="NCBI Taxonomy" id="943940"/>
    <lineage>
        <taxon>Bacteria</taxon>
        <taxon>Pseudomonadati</taxon>
        <taxon>Pseudomonadota</taxon>
        <taxon>Alphaproteobacteria</taxon>
        <taxon>Rhodobacterales</taxon>
        <taxon>Roseobacteraceae</taxon>
        <taxon>Sagittula</taxon>
    </lineage>
</organism>
<dbReference type="Proteomes" id="UP000541426">
    <property type="component" value="Unassembled WGS sequence"/>
</dbReference>
<sequence>MTQSDHNISPAVPLAVTIPIPAHWQQMARDKGFRLTRRGADRYQIMLKCDRCGREHRSKRNVLMDHVPLCPHCVKDRWREDAATAGLEWLRRDPDHHRHGFYRAGCGHTIRRQFGRVRQIARGEHALRCETCQRQREEAEACAAGWKLIGPAVDRGPNYRLYRHSCSHEQELARANMQSERISCGRCGVGWATAPSFLYCMRFGLPNAQQMVKLGYSNNPRSRLHHQLMCGPEIGGAILRTVAVSTGRKAQSLEKRMHGALKRAHPNAIIPPARYRAHLRVKSEIYDARLEPTILAMLSQLGTDPSV</sequence>
<comment type="caution">
    <text evidence="1">The sequence shown here is derived from an EMBL/GenBank/DDBJ whole genome shotgun (WGS) entry which is preliminary data.</text>
</comment>
<gene>
    <name evidence="1" type="ORF">GGQ68_004931</name>
</gene>
<dbReference type="AlphaFoldDB" id="A0A7W6DYL2"/>